<keyword evidence="2" id="KW-0808">Transferase</keyword>
<gene>
    <name evidence="4" type="ORF">FSB_LOCUS24764</name>
</gene>
<dbReference type="Pfam" id="PF00201">
    <property type="entry name" value="UDPGT"/>
    <property type="match status" value="1"/>
</dbReference>
<dbReference type="AlphaFoldDB" id="A0A2N9GBB7"/>
<keyword evidence="3" id="KW-0175">Coiled coil</keyword>
<organism evidence="4">
    <name type="scientific">Fagus sylvatica</name>
    <name type="common">Beechnut</name>
    <dbReference type="NCBI Taxonomy" id="28930"/>
    <lineage>
        <taxon>Eukaryota</taxon>
        <taxon>Viridiplantae</taxon>
        <taxon>Streptophyta</taxon>
        <taxon>Embryophyta</taxon>
        <taxon>Tracheophyta</taxon>
        <taxon>Spermatophyta</taxon>
        <taxon>Magnoliopsida</taxon>
        <taxon>eudicotyledons</taxon>
        <taxon>Gunneridae</taxon>
        <taxon>Pentapetalae</taxon>
        <taxon>rosids</taxon>
        <taxon>fabids</taxon>
        <taxon>Fagales</taxon>
        <taxon>Fagaceae</taxon>
        <taxon>Fagus</taxon>
    </lineage>
</organism>
<evidence type="ECO:0000256" key="3">
    <source>
        <dbReference type="SAM" id="Coils"/>
    </source>
</evidence>
<comment type="similarity">
    <text evidence="1">Belongs to the UDP-glycosyltransferase family.</text>
</comment>
<dbReference type="PANTHER" id="PTHR48048">
    <property type="entry name" value="GLYCOSYLTRANSFERASE"/>
    <property type="match status" value="1"/>
</dbReference>
<dbReference type="InterPro" id="IPR002213">
    <property type="entry name" value="UDP_glucos_trans"/>
</dbReference>
<dbReference type="GO" id="GO:0035251">
    <property type="term" value="F:UDP-glucosyltransferase activity"/>
    <property type="evidence" value="ECO:0007669"/>
    <property type="project" value="InterPro"/>
</dbReference>
<dbReference type="PANTHER" id="PTHR48048:SF45">
    <property type="entry name" value="GLYCOSYLTRANSFERASE"/>
    <property type="match status" value="1"/>
</dbReference>
<evidence type="ECO:0000256" key="1">
    <source>
        <dbReference type="ARBA" id="ARBA00009995"/>
    </source>
</evidence>
<dbReference type="InterPro" id="IPR050481">
    <property type="entry name" value="UDP-glycosyltransf_plant"/>
</dbReference>
<evidence type="ECO:0000313" key="4">
    <source>
        <dbReference type="EMBL" id="SPC96882.1"/>
    </source>
</evidence>
<dbReference type="SUPFAM" id="SSF53756">
    <property type="entry name" value="UDP-Glycosyltransferase/glycogen phosphorylase"/>
    <property type="match status" value="1"/>
</dbReference>
<sequence>MDLNVMATDSCGPCASVHHVMRLDSQVTTRISVKYSPKISGNEQNVWESLWFGVPIATWPLYGEQQTNAFEMVKELELSVEIKLDSKMSFNKDFVELDQVIVSAEEIENSIRGLMDQNSEIRKKVKEMSEKSRKALLDGGSSHVSVRRLFTDVINY</sequence>
<protein>
    <submittedName>
        <fullName evidence="4">Uncharacterized protein</fullName>
    </submittedName>
</protein>
<dbReference type="EMBL" id="OIVN01001713">
    <property type="protein sequence ID" value="SPC96882.1"/>
    <property type="molecule type" value="Genomic_DNA"/>
</dbReference>
<proteinExistence type="inferred from homology"/>
<accession>A0A2N9GBB7</accession>
<dbReference type="Gene3D" id="3.40.50.2000">
    <property type="entry name" value="Glycogen Phosphorylase B"/>
    <property type="match status" value="2"/>
</dbReference>
<evidence type="ECO:0000256" key="2">
    <source>
        <dbReference type="ARBA" id="ARBA00022679"/>
    </source>
</evidence>
<name>A0A2N9GBB7_FAGSY</name>
<feature type="coiled-coil region" evidence="3">
    <location>
        <begin position="104"/>
        <end position="131"/>
    </location>
</feature>
<reference evidence="4" key="1">
    <citation type="submission" date="2018-02" db="EMBL/GenBank/DDBJ databases">
        <authorList>
            <person name="Cohen D.B."/>
            <person name="Kent A.D."/>
        </authorList>
    </citation>
    <scope>NUCLEOTIDE SEQUENCE</scope>
</reference>